<dbReference type="EC" id="2.5.1.58" evidence="2 10"/>
<keyword evidence="14" id="KW-1185">Reference proteome</keyword>
<evidence type="ECO:0000259" key="12">
    <source>
        <dbReference type="Pfam" id="PF00432"/>
    </source>
</evidence>
<dbReference type="InterPro" id="IPR001330">
    <property type="entry name" value="Prenyltrans"/>
</dbReference>
<dbReference type="InterPro" id="IPR008930">
    <property type="entry name" value="Terpenoid_cyclase/PrenylTrfase"/>
</dbReference>
<dbReference type="SUPFAM" id="SSF48239">
    <property type="entry name" value="Terpenoid cyclases/Protein prenyltransferases"/>
    <property type="match status" value="1"/>
</dbReference>
<dbReference type="STRING" id="210143.A0A1R3IDR7"/>
<dbReference type="Proteomes" id="UP000188268">
    <property type="component" value="Unassembled WGS sequence"/>
</dbReference>
<dbReference type="GO" id="GO:0005965">
    <property type="term" value="C:protein farnesyltransferase complex"/>
    <property type="evidence" value="ECO:0007669"/>
    <property type="project" value="UniProtKB-UniRule"/>
</dbReference>
<feature type="region of interest" description="Disordered" evidence="11">
    <location>
        <begin position="291"/>
        <end position="325"/>
    </location>
</feature>
<comment type="subunit">
    <text evidence="10">Heterodimer of FTA and FTB.</text>
</comment>
<comment type="function">
    <text evidence="10">Catalyzes the transfer of a farnesyl moiety from farnesyl diphosphate to a cysteine at the fourth position from the C-terminus of several proteins. The beta subunit is responsible for peptide-binding.</text>
</comment>
<name>A0A1R3IDR7_COCAP</name>
<dbReference type="OrthoDB" id="10261146at2759"/>
<evidence type="ECO:0000256" key="1">
    <source>
        <dbReference type="ARBA" id="ARBA00010497"/>
    </source>
</evidence>
<dbReference type="Gramene" id="OMO80700">
    <property type="protein sequence ID" value="OMO80700"/>
    <property type="gene ID" value="CCACVL1_12805"/>
</dbReference>
<reference evidence="13 14" key="1">
    <citation type="submission" date="2013-09" db="EMBL/GenBank/DDBJ databases">
        <title>Corchorus capsularis genome sequencing.</title>
        <authorList>
            <person name="Alam M."/>
            <person name="Haque M.S."/>
            <person name="Islam M.S."/>
            <person name="Emdad E.M."/>
            <person name="Islam M.M."/>
            <person name="Ahmed B."/>
            <person name="Halim A."/>
            <person name="Hossen Q.M.M."/>
            <person name="Hossain M.Z."/>
            <person name="Ahmed R."/>
            <person name="Khan M.M."/>
            <person name="Islam R."/>
            <person name="Rashid M.M."/>
            <person name="Khan S.A."/>
            <person name="Rahman M.S."/>
            <person name="Alam M."/>
        </authorList>
    </citation>
    <scope>NUCLEOTIDE SEQUENCE [LARGE SCALE GENOMIC DNA]</scope>
    <source>
        <strain evidence="14">cv. CVL-1</strain>
        <tissue evidence="13">Whole seedling</tissue>
    </source>
</reference>
<comment type="catalytic activity">
    <reaction evidence="9">
        <text>L-cysteinyl-[protein] + (2E,6E)-farnesyl diphosphate = S-(2E,6E)-farnesyl-L-cysteinyl-[protein] + diphosphate</text>
        <dbReference type="Rhea" id="RHEA:13345"/>
        <dbReference type="Rhea" id="RHEA-COMP:10131"/>
        <dbReference type="Rhea" id="RHEA-COMP:11535"/>
        <dbReference type="ChEBI" id="CHEBI:29950"/>
        <dbReference type="ChEBI" id="CHEBI:33019"/>
        <dbReference type="ChEBI" id="CHEBI:86019"/>
        <dbReference type="ChEBI" id="CHEBI:175763"/>
        <dbReference type="EC" id="2.5.1.58"/>
    </reaction>
</comment>
<sequence>MESFGSLTLTQRDQIMVEQQVFSILKTFYEMPPSSQSVMMELQREDHVEYLTKGLKHLGPNFCVLDANRPWICYWILHSIALMDEFLDPELEDNIIDFLSRCQDPDGGYGGGPGQMPHLATTYAAVNSLVTLGGDKALSSINREKLYTFLRRRKEPSGAFRMHDGGEIDVRACYTAISVASLLNILDDDLVQGLGDYILSCQTYEGGIAGEPGSEAHGGYTFCGLATMILINEVDRLDLSSLIDWVVFRQGVEGGFQGRTNKLVDGCYSFWQGGVFALLKRVHSTKVEQSVLLPGEEDSGAESLQTTTSSDEGEEDLNEDSSQAVSHFDRRHARVEPLFNSLALQQYIILCAQEPGGGLRDKPGKSRDHYHTCYCLSGLSVCQHSWSADEDSPPLPNAVLGPYSNLLEPINPLYNVVLDRYQEAHEFFTRS</sequence>
<evidence type="ECO:0000256" key="3">
    <source>
        <dbReference type="ARBA" id="ARBA00015798"/>
    </source>
</evidence>
<dbReference type="InterPro" id="IPR045089">
    <property type="entry name" value="PGGT1B-like"/>
</dbReference>
<comment type="cofactor">
    <cofactor evidence="10">
        <name>Zn(2+)</name>
        <dbReference type="ChEBI" id="CHEBI:29105"/>
    </cofactor>
    <text evidence="10">Binds 1 zinc ion per subunit.</text>
</comment>
<dbReference type="GO" id="GO:0008270">
    <property type="term" value="F:zinc ion binding"/>
    <property type="evidence" value="ECO:0007669"/>
    <property type="project" value="UniProtKB-UniRule"/>
</dbReference>
<dbReference type="GO" id="GO:0097354">
    <property type="term" value="P:prenylation"/>
    <property type="evidence" value="ECO:0007669"/>
    <property type="project" value="UniProtKB-UniRule"/>
</dbReference>
<evidence type="ECO:0000256" key="2">
    <source>
        <dbReference type="ARBA" id="ARBA00012702"/>
    </source>
</evidence>
<evidence type="ECO:0000313" key="14">
    <source>
        <dbReference type="Proteomes" id="UP000188268"/>
    </source>
</evidence>
<dbReference type="PANTHER" id="PTHR11774">
    <property type="entry name" value="GERANYLGERANYL TRANSFERASE TYPE BETA SUBUNIT"/>
    <property type="match status" value="1"/>
</dbReference>
<dbReference type="Gene3D" id="1.50.10.20">
    <property type="match status" value="1"/>
</dbReference>
<dbReference type="EMBL" id="AWWV01010262">
    <property type="protein sequence ID" value="OMO80700.1"/>
    <property type="molecule type" value="Genomic_DNA"/>
</dbReference>
<dbReference type="InterPro" id="IPR026872">
    <property type="entry name" value="FTB"/>
</dbReference>
<dbReference type="Pfam" id="PF00432">
    <property type="entry name" value="Prenyltrans"/>
    <property type="match status" value="1"/>
</dbReference>
<dbReference type="FunFam" id="1.50.10.20:FF:000017">
    <property type="entry name" value="Protein farnesyltransferase subunit beta"/>
    <property type="match status" value="1"/>
</dbReference>
<evidence type="ECO:0000256" key="4">
    <source>
        <dbReference type="ARBA" id="ARBA00022602"/>
    </source>
</evidence>
<protein>
    <recommendedName>
        <fullName evidence="3 10">Protein farnesyltransferase subunit beta</fullName>
        <shortName evidence="10">FTase-beta</shortName>
        <ecNumber evidence="2 10">2.5.1.58</ecNumber>
    </recommendedName>
</protein>
<dbReference type="OMA" id="MLYWIAN"/>
<comment type="caution">
    <text evidence="13">The sequence shown here is derived from an EMBL/GenBank/DDBJ whole genome shotgun (WGS) entry which is preliminary data.</text>
</comment>
<dbReference type="CDD" id="cd02893">
    <property type="entry name" value="FTase"/>
    <property type="match status" value="1"/>
</dbReference>
<organism evidence="13 14">
    <name type="scientific">Corchorus capsularis</name>
    <name type="common">Jute</name>
    <dbReference type="NCBI Taxonomy" id="210143"/>
    <lineage>
        <taxon>Eukaryota</taxon>
        <taxon>Viridiplantae</taxon>
        <taxon>Streptophyta</taxon>
        <taxon>Embryophyta</taxon>
        <taxon>Tracheophyta</taxon>
        <taxon>Spermatophyta</taxon>
        <taxon>Magnoliopsida</taxon>
        <taxon>eudicotyledons</taxon>
        <taxon>Gunneridae</taxon>
        <taxon>Pentapetalae</taxon>
        <taxon>rosids</taxon>
        <taxon>malvids</taxon>
        <taxon>Malvales</taxon>
        <taxon>Malvaceae</taxon>
        <taxon>Grewioideae</taxon>
        <taxon>Apeibeae</taxon>
        <taxon>Corchorus</taxon>
    </lineage>
</organism>
<gene>
    <name evidence="13" type="ORF">CCACVL1_12805</name>
</gene>
<evidence type="ECO:0000256" key="7">
    <source>
        <dbReference type="ARBA" id="ARBA00022737"/>
    </source>
</evidence>
<evidence type="ECO:0000256" key="8">
    <source>
        <dbReference type="ARBA" id="ARBA00022833"/>
    </source>
</evidence>
<accession>A0A1R3IDR7</accession>
<dbReference type="PANTHER" id="PTHR11774:SF6">
    <property type="entry name" value="PROTEIN FARNESYLTRANSFERASE SUBUNIT BETA"/>
    <property type="match status" value="1"/>
</dbReference>
<evidence type="ECO:0000256" key="11">
    <source>
        <dbReference type="SAM" id="MobiDB-lite"/>
    </source>
</evidence>
<keyword evidence="7" id="KW-0677">Repeat</keyword>
<evidence type="ECO:0000256" key="10">
    <source>
        <dbReference type="RuleBase" id="RU365056"/>
    </source>
</evidence>
<keyword evidence="5 10" id="KW-0808">Transferase</keyword>
<evidence type="ECO:0000256" key="9">
    <source>
        <dbReference type="ARBA" id="ARBA00050225"/>
    </source>
</evidence>
<comment type="similarity">
    <text evidence="1 10">Belongs to the protein prenyltransferase subunit beta family.</text>
</comment>
<keyword evidence="8 10" id="KW-0862">Zinc</keyword>
<feature type="domain" description="Prenyltransferase alpha-alpha toroid" evidence="12">
    <location>
        <begin position="42"/>
        <end position="416"/>
    </location>
</feature>
<proteinExistence type="inferred from homology"/>
<keyword evidence="4 10" id="KW-0637">Prenyltransferase</keyword>
<dbReference type="GO" id="GO:0004660">
    <property type="term" value="F:protein farnesyltransferase activity"/>
    <property type="evidence" value="ECO:0007669"/>
    <property type="project" value="UniProtKB-UniRule"/>
</dbReference>
<keyword evidence="6 10" id="KW-0479">Metal-binding</keyword>
<evidence type="ECO:0000313" key="13">
    <source>
        <dbReference type="EMBL" id="OMO80700.1"/>
    </source>
</evidence>
<dbReference type="AlphaFoldDB" id="A0A1R3IDR7"/>
<evidence type="ECO:0000256" key="6">
    <source>
        <dbReference type="ARBA" id="ARBA00022723"/>
    </source>
</evidence>
<evidence type="ECO:0000256" key="5">
    <source>
        <dbReference type="ARBA" id="ARBA00022679"/>
    </source>
</evidence>